<proteinExistence type="predicted"/>
<organism evidence="1 2">
    <name type="scientific">Boeremia exigua</name>
    <dbReference type="NCBI Taxonomy" id="749465"/>
    <lineage>
        <taxon>Eukaryota</taxon>
        <taxon>Fungi</taxon>
        <taxon>Dikarya</taxon>
        <taxon>Ascomycota</taxon>
        <taxon>Pezizomycotina</taxon>
        <taxon>Dothideomycetes</taxon>
        <taxon>Pleosporomycetidae</taxon>
        <taxon>Pleosporales</taxon>
        <taxon>Pleosporineae</taxon>
        <taxon>Didymellaceae</taxon>
        <taxon>Boeremia</taxon>
    </lineage>
</organism>
<evidence type="ECO:0000313" key="1">
    <source>
        <dbReference type="EMBL" id="KAJ8114550.1"/>
    </source>
</evidence>
<accession>A0ACC2IHA4</accession>
<dbReference type="EMBL" id="JAPHNI010000187">
    <property type="protein sequence ID" value="KAJ8114550.1"/>
    <property type="molecule type" value="Genomic_DNA"/>
</dbReference>
<comment type="caution">
    <text evidence="1">The sequence shown here is derived from an EMBL/GenBank/DDBJ whole genome shotgun (WGS) entry which is preliminary data.</text>
</comment>
<sequence length="665" mass="73545">MAHVGALPKIQRYITSHNETGQAIFSNAFDEESRMKANDDGIAFALSYTTKGFPVDMTNDQDLKVYDKYLNSPPGLVVSDGTVLRHVDIPPNTACTMHRTVSLDYGCVLEGEVELLLDSGEKRVMKRGDVAIQRGTMHQWINQSETKWTRMLFVLQESKPLEIAGEKFGEQLAGMAGVRRTVKKMTIPLRNSTQVPSERLEEIIAGDNRIEELSDLELGSEDEYEDMGTATPEEQANIAYLESVQIPIKENLQTKTSTTQDETLKVILPFLEGNPNEFPLNSHGIAHLQRKKHVPYLEDALDDYPSGFAMMDASRPWIIYWALQGLTALGEDVSEHQRRTAHTFSLAQHPEGGFGGGYGQLAHLACSYAATLSLAMAGGEATYESINRKTMWHFLGRMKQADGGFTMCQGGEEDIRGAFCAMVLLSLLNLPLELPSDSPARQHGLSTFTDNLGDWVSKCQSWDGGISAAPGNEAHGAYAFCGLGCLSILGHPKETLNKYLDIPLLVHWMSSRQCTPEGGYNGRTNKLVDGCYSHWVGGCWSLIEAATTTGIWNRAALGRYILAAAQDKRGGLRDKPGKRSDAYHTCYNLAGLSAAQHRYVYDESINKGLGDIGLGAPFRWKAEGLYDDDTVWDASDVVGKIHPVFVIPFRAVYECRKYFEDKEGF</sequence>
<protein>
    <submittedName>
        <fullName evidence="1">Uncharacterized protein</fullName>
    </submittedName>
</protein>
<dbReference type="Proteomes" id="UP001153331">
    <property type="component" value="Unassembled WGS sequence"/>
</dbReference>
<reference evidence="1" key="1">
    <citation type="submission" date="2022-11" db="EMBL/GenBank/DDBJ databases">
        <title>Genome Sequence of Boeremia exigua.</title>
        <authorList>
            <person name="Buettner E."/>
        </authorList>
    </citation>
    <scope>NUCLEOTIDE SEQUENCE</scope>
    <source>
        <strain evidence="1">CU02</strain>
    </source>
</reference>
<keyword evidence="2" id="KW-1185">Reference proteome</keyword>
<name>A0ACC2IHA4_9PLEO</name>
<evidence type="ECO:0000313" key="2">
    <source>
        <dbReference type="Proteomes" id="UP001153331"/>
    </source>
</evidence>
<gene>
    <name evidence="1" type="ORF">OPT61_g3592</name>
</gene>